<feature type="chain" id="PRO_5031329910" description="Lipoprotein" evidence="1">
    <location>
        <begin position="24"/>
        <end position="237"/>
    </location>
</feature>
<evidence type="ECO:0000313" key="3">
    <source>
        <dbReference type="Proteomes" id="UP000526033"/>
    </source>
</evidence>
<accession>A0A7X9DK55</accession>
<evidence type="ECO:0000313" key="2">
    <source>
        <dbReference type="EMBL" id="NMB69723.1"/>
    </source>
</evidence>
<organism evidence="2 3">
    <name type="scientific">candidate division WWE3 bacterium</name>
    <dbReference type="NCBI Taxonomy" id="2053526"/>
    <lineage>
        <taxon>Bacteria</taxon>
        <taxon>Katanobacteria</taxon>
    </lineage>
</organism>
<dbReference type="EMBL" id="JAAZNL010000007">
    <property type="protein sequence ID" value="NMB69723.1"/>
    <property type="molecule type" value="Genomic_DNA"/>
</dbReference>
<evidence type="ECO:0008006" key="4">
    <source>
        <dbReference type="Google" id="ProtNLM"/>
    </source>
</evidence>
<keyword evidence="1" id="KW-0732">Signal</keyword>
<gene>
    <name evidence="2" type="ORF">GYA27_00775</name>
</gene>
<dbReference type="AlphaFoldDB" id="A0A7X9DK55"/>
<sequence length="237" mass="27189">MRLPYKKTLLLVVLVGLSVLLTACTKPESNQGQLPVHKNSPQVVIMDRVWNKYSNLKYKYSINVPKEYYIAQGSCLWKEEIQKYEYKTAPTESKIFENKNNTYIYPSIIYNLNESQQECTKIENTEESVNDSTKNSWKITAFEADTPEKIDSFIKTEYGDKCTLEVLKPSQKTGEFDVIIGKTQDCILDSAYFFKYSENTNTGVSIKMGNSFTFNSDTNFGNNAYDEAILGSFEFNE</sequence>
<dbReference type="Proteomes" id="UP000526033">
    <property type="component" value="Unassembled WGS sequence"/>
</dbReference>
<dbReference type="PROSITE" id="PS51257">
    <property type="entry name" value="PROKAR_LIPOPROTEIN"/>
    <property type="match status" value="1"/>
</dbReference>
<feature type="signal peptide" evidence="1">
    <location>
        <begin position="1"/>
        <end position="23"/>
    </location>
</feature>
<comment type="caution">
    <text evidence="2">The sequence shown here is derived from an EMBL/GenBank/DDBJ whole genome shotgun (WGS) entry which is preliminary data.</text>
</comment>
<name>A0A7X9DK55_UNCKA</name>
<evidence type="ECO:0000256" key="1">
    <source>
        <dbReference type="SAM" id="SignalP"/>
    </source>
</evidence>
<protein>
    <recommendedName>
        <fullName evidence="4">Lipoprotein</fullName>
    </recommendedName>
</protein>
<proteinExistence type="predicted"/>
<reference evidence="2 3" key="1">
    <citation type="journal article" date="2020" name="Biotechnol. Biofuels">
        <title>New insights from the biogas microbiome by comprehensive genome-resolved metagenomics of nearly 1600 species originating from multiple anaerobic digesters.</title>
        <authorList>
            <person name="Campanaro S."/>
            <person name="Treu L."/>
            <person name="Rodriguez-R L.M."/>
            <person name="Kovalovszki A."/>
            <person name="Ziels R.M."/>
            <person name="Maus I."/>
            <person name="Zhu X."/>
            <person name="Kougias P.G."/>
            <person name="Basile A."/>
            <person name="Luo G."/>
            <person name="Schluter A."/>
            <person name="Konstantinidis K.T."/>
            <person name="Angelidaki I."/>
        </authorList>
    </citation>
    <scope>NUCLEOTIDE SEQUENCE [LARGE SCALE GENOMIC DNA]</scope>
    <source>
        <strain evidence="2">AS27yjCOA_165</strain>
    </source>
</reference>